<proteinExistence type="predicted"/>
<dbReference type="AlphaFoldDB" id="A0A914LQ13"/>
<organism evidence="3 4">
    <name type="scientific">Meloidogyne incognita</name>
    <name type="common">Southern root-knot nematode worm</name>
    <name type="synonym">Oxyuris incognita</name>
    <dbReference type="NCBI Taxonomy" id="6306"/>
    <lineage>
        <taxon>Eukaryota</taxon>
        <taxon>Metazoa</taxon>
        <taxon>Ecdysozoa</taxon>
        <taxon>Nematoda</taxon>
        <taxon>Chromadorea</taxon>
        <taxon>Rhabditida</taxon>
        <taxon>Tylenchina</taxon>
        <taxon>Tylenchomorpha</taxon>
        <taxon>Tylenchoidea</taxon>
        <taxon>Meloidogynidae</taxon>
        <taxon>Meloidogyninae</taxon>
        <taxon>Meloidogyne</taxon>
        <taxon>Meloidogyne incognita group</taxon>
    </lineage>
</organism>
<feature type="transmembrane region" description="Helical" evidence="2">
    <location>
        <begin position="21"/>
        <end position="41"/>
    </location>
</feature>
<evidence type="ECO:0000313" key="4">
    <source>
        <dbReference type="WBParaSite" id="Minc3s00590g14777"/>
    </source>
</evidence>
<feature type="region of interest" description="Disordered" evidence="1">
    <location>
        <begin position="75"/>
        <end position="123"/>
    </location>
</feature>
<sequence length="123" mass="14010">MALRRYDRAPVWMHTDIMLTEIHLSLVQFAFLFLIITTATLNTEISTTLSSHLQTISTLREVVASTKPNVILAQTNNKNKQNNFNGQTQKHSNITGKSSESSSDSSLENLNEMEEDDFNERFF</sequence>
<keyword evidence="2" id="KW-0472">Membrane</keyword>
<reference evidence="4" key="1">
    <citation type="submission" date="2022-11" db="UniProtKB">
        <authorList>
            <consortium name="WormBaseParasite"/>
        </authorList>
    </citation>
    <scope>IDENTIFICATION</scope>
</reference>
<keyword evidence="2" id="KW-1133">Transmembrane helix</keyword>
<feature type="compositionally biased region" description="Acidic residues" evidence="1">
    <location>
        <begin position="111"/>
        <end position="123"/>
    </location>
</feature>
<evidence type="ECO:0000256" key="1">
    <source>
        <dbReference type="SAM" id="MobiDB-lite"/>
    </source>
</evidence>
<feature type="compositionally biased region" description="Low complexity" evidence="1">
    <location>
        <begin position="98"/>
        <end position="110"/>
    </location>
</feature>
<accession>A0A914LQ13</accession>
<dbReference type="Proteomes" id="UP000887563">
    <property type="component" value="Unplaced"/>
</dbReference>
<dbReference type="WBParaSite" id="Minc3s00590g14777">
    <property type="protein sequence ID" value="Minc3s00590g14777"/>
    <property type="gene ID" value="Minc3s00590g14777"/>
</dbReference>
<keyword evidence="3" id="KW-1185">Reference proteome</keyword>
<keyword evidence="2" id="KW-0812">Transmembrane</keyword>
<protein>
    <submittedName>
        <fullName evidence="4">Candidate secreted effector</fullName>
    </submittedName>
</protein>
<evidence type="ECO:0000313" key="3">
    <source>
        <dbReference type="Proteomes" id="UP000887563"/>
    </source>
</evidence>
<name>A0A914LQ13_MELIC</name>
<feature type="compositionally biased region" description="Low complexity" evidence="1">
    <location>
        <begin position="75"/>
        <end position="90"/>
    </location>
</feature>
<evidence type="ECO:0000256" key="2">
    <source>
        <dbReference type="SAM" id="Phobius"/>
    </source>
</evidence>